<sequence length="116" mass="13072">MAESMFENLTADQVRSGGKAIRWSLPTKRTIYRFCARERLSQHSLDAAIVGQLIILLGWHDNAGDDDVLCEALAKKLISFIVTNVTVDNIKPAFSETVDHTKRYTVTWRAYAGQED</sequence>
<dbReference type="EMBL" id="ML995914">
    <property type="protein sequence ID" value="KAF2764657.1"/>
    <property type="molecule type" value="Genomic_DNA"/>
</dbReference>
<name>A0A6G1KVM9_9PEZI</name>
<gene>
    <name evidence="1" type="ORF">EJ03DRAFT_355567</name>
</gene>
<evidence type="ECO:0000313" key="2">
    <source>
        <dbReference type="Proteomes" id="UP000799436"/>
    </source>
</evidence>
<dbReference type="OrthoDB" id="3647745at2759"/>
<proteinExistence type="predicted"/>
<reference evidence="1" key="1">
    <citation type="journal article" date="2020" name="Stud. Mycol.">
        <title>101 Dothideomycetes genomes: a test case for predicting lifestyles and emergence of pathogens.</title>
        <authorList>
            <person name="Haridas S."/>
            <person name="Albert R."/>
            <person name="Binder M."/>
            <person name="Bloem J."/>
            <person name="Labutti K."/>
            <person name="Salamov A."/>
            <person name="Andreopoulos B."/>
            <person name="Baker S."/>
            <person name="Barry K."/>
            <person name="Bills G."/>
            <person name="Bluhm B."/>
            <person name="Cannon C."/>
            <person name="Castanera R."/>
            <person name="Culley D."/>
            <person name="Daum C."/>
            <person name="Ezra D."/>
            <person name="Gonzalez J."/>
            <person name="Henrissat B."/>
            <person name="Kuo A."/>
            <person name="Liang C."/>
            <person name="Lipzen A."/>
            <person name="Lutzoni F."/>
            <person name="Magnuson J."/>
            <person name="Mondo S."/>
            <person name="Nolan M."/>
            <person name="Ohm R."/>
            <person name="Pangilinan J."/>
            <person name="Park H.-J."/>
            <person name="Ramirez L."/>
            <person name="Alfaro M."/>
            <person name="Sun H."/>
            <person name="Tritt A."/>
            <person name="Yoshinaga Y."/>
            <person name="Zwiers L.-H."/>
            <person name="Turgeon B."/>
            <person name="Goodwin S."/>
            <person name="Spatafora J."/>
            <person name="Crous P."/>
            <person name="Grigoriev I."/>
        </authorList>
    </citation>
    <scope>NUCLEOTIDE SEQUENCE</scope>
    <source>
        <strain evidence="1">CBS 116005</strain>
    </source>
</reference>
<evidence type="ECO:0000313" key="1">
    <source>
        <dbReference type="EMBL" id="KAF2764657.1"/>
    </source>
</evidence>
<organism evidence="1 2">
    <name type="scientific">Teratosphaeria nubilosa</name>
    <dbReference type="NCBI Taxonomy" id="161662"/>
    <lineage>
        <taxon>Eukaryota</taxon>
        <taxon>Fungi</taxon>
        <taxon>Dikarya</taxon>
        <taxon>Ascomycota</taxon>
        <taxon>Pezizomycotina</taxon>
        <taxon>Dothideomycetes</taxon>
        <taxon>Dothideomycetidae</taxon>
        <taxon>Mycosphaerellales</taxon>
        <taxon>Teratosphaeriaceae</taxon>
        <taxon>Teratosphaeria</taxon>
    </lineage>
</organism>
<keyword evidence="2" id="KW-1185">Reference proteome</keyword>
<dbReference type="AlphaFoldDB" id="A0A6G1KVM9"/>
<protein>
    <submittedName>
        <fullName evidence="1">Uncharacterized protein</fullName>
    </submittedName>
</protein>
<dbReference type="Proteomes" id="UP000799436">
    <property type="component" value="Unassembled WGS sequence"/>
</dbReference>
<accession>A0A6G1KVM9</accession>